<proteinExistence type="predicted"/>
<evidence type="ECO:0000313" key="2">
    <source>
        <dbReference type="EMBL" id="EGI69557.1"/>
    </source>
</evidence>
<evidence type="ECO:0000313" key="3">
    <source>
        <dbReference type="Proteomes" id="UP000007755"/>
    </source>
</evidence>
<sequence length="145" mass="15865">MAAVRARYFLGETRQAGKSGSNNTRNIVESSKRSRVPVSSSIFLFASPRYATPRPHLTSPHLTSPHLTSPHLTSPHLTSPHLTSPHLTSPRLASPRLALPRLASPRLASLLAITASSLFSREHHIHTNRPQPPLPLTKAPEKPHP</sequence>
<protein>
    <submittedName>
        <fullName evidence="2">Uncharacterized protein</fullName>
    </submittedName>
</protein>
<feature type="compositionally biased region" description="Polar residues" evidence="1">
    <location>
        <begin position="60"/>
        <end position="87"/>
    </location>
</feature>
<dbReference type="AlphaFoldDB" id="F4W8R6"/>
<keyword evidence="3" id="KW-1185">Reference proteome</keyword>
<accession>F4W8R6</accession>
<organism evidence="3">
    <name type="scientific">Acromyrmex echinatior</name>
    <name type="common">Panamanian leafcutter ant</name>
    <name type="synonym">Acromyrmex octospinosus echinatior</name>
    <dbReference type="NCBI Taxonomy" id="103372"/>
    <lineage>
        <taxon>Eukaryota</taxon>
        <taxon>Metazoa</taxon>
        <taxon>Ecdysozoa</taxon>
        <taxon>Arthropoda</taxon>
        <taxon>Hexapoda</taxon>
        <taxon>Insecta</taxon>
        <taxon>Pterygota</taxon>
        <taxon>Neoptera</taxon>
        <taxon>Endopterygota</taxon>
        <taxon>Hymenoptera</taxon>
        <taxon>Apocrita</taxon>
        <taxon>Aculeata</taxon>
        <taxon>Formicoidea</taxon>
        <taxon>Formicidae</taxon>
        <taxon>Myrmicinae</taxon>
        <taxon>Acromyrmex</taxon>
    </lineage>
</organism>
<dbReference type="EMBL" id="GL887908">
    <property type="protein sequence ID" value="EGI69557.1"/>
    <property type="molecule type" value="Genomic_DNA"/>
</dbReference>
<feature type="region of interest" description="Disordered" evidence="1">
    <location>
        <begin position="125"/>
        <end position="145"/>
    </location>
</feature>
<dbReference type="InParanoid" id="F4W8R6"/>
<gene>
    <name evidence="2" type="ORF">G5I_01848</name>
</gene>
<feature type="region of interest" description="Disordered" evidence="1">
    <location>
        <begin position="54"/>
        <end position="92"/>
    </location>
</feature>
<dbReference type="Proteomes" id="UP000007755">
    <property type="component" value="Unassembled WGS sequence"/>
</dbReference>
<reference evidence="2" key="1">
    <citation type="submission" date="2011-02" db="EMBL/GenBank/DDBJ databases">
        <title>The genome of the leaf-cutting ant Acromyrmex echinatior suggests key adaptations to social evolution and fungus farming.</title>
        <authorList>
            <person name="Nygaard S."/>
            <person name="Zhang G."/>
        </authorList>
    </citation>
    <scope>NUCLEOTIDE SEQUENCE</scope>
</reference>
<name>F4W8R6_ACREC</name>
<evidence type="ECO:0000256" key="1">
    <source>
        <dbReference type="SAM" id="MobiDB-lite"/>
    </source>
</evidence>